<proteinExistence type="inferred from homology"/>
<sequence>MKSLDIFEVEAFGAGLPFRGNPAAVVPLDQFPPDETLAAIAAANNLAETAFIVPNGREGHYALRWFTPTVEVPLCGHATLAAAFVIMTILQPHLPAVTFDTLSGLLAVTKAGNVLTLDFPSYGAEPAALPAGFAGALGAAPREFHRSGGYFMAVFETPADILALAPDFKALKAATPIAVIATAKGTADMGADFVSRMFAPAQGIDEDPVTGSAHCSLAPFWAARLGRDRLEARQLSSRGGFLSVESQGSRVAISGQCRLYLEGRIHI</sequence>
<comment type="similarity">
    <text evidence="1">Belongs to the PhzF family.</text>
</comment>
<dbReference type="InterPro" id="IPR003719">
    <property type="entry name" value="Phenazine_PhzF-like"/>
</dbReference>
<protein>
    <submittedName>
        <fullName evidence="4">Isomerase</fullName>
    </submittedName>
</protein>
<keyword evidence="2 4" id="KW-0413">Isomerase</keyword>
<dbReference type="Gene3D" id="3.10.310.10">
    <property type="entry name" value="Diaminopimelate Epimerase, Chain A, domain 1"/>
    <property type="match status" value="2"/>
</dbReference>
<dbReference type="Proteomes" id="UP000245461">
    <property type="component" value="Unassembled WGS sequence"/>
</dbReference>
<reference evidence="4 5" key="1">
    <citation type="submission" date="2018-05" db="EMBL/GenBank/DDBJ databases">
        <title>Zavarzinia sp. HR-AS.</title>
        <authorList>
            <person name="Lee Y."/>
            <person name="Jeon C.O."/>
        </authorList>
    </citation>
    <scope>NUCLEOTIDE SEQUENCE [LARGE SCALE GENOMIC DNA]</scope>
    <source>
        <strain evidence="4 5">HR-AS</strain>
    </source>
</reference>
<dbReference type="NCBIfam" id="TIGR00654">
    <property type="entry name" value="PhzF_family"/>
    <property type="match status" value="1"/>
</dbReference>
<gene>
    <name evidence="4" type="ORF">DKG74_15925</name>
</gene>
<name>A0A317DZQ1_9PROT</name>
<dbReference type="PANTHER" id="PTHR13774">
    <property type="entry name" value="PHENAZINE BIOSYNTHESIS PROTEIN"/>
    <property type="match status" value="1"/>
</dbReference>
<dbReference type="PANTHER" id="PTHR13774:SF17">
    <property type="entry name" value="PHENAZINE BIOSYNTHESIS-LIKE DOMAIN-CONTAINING PROTEIN"/>
    <property type="match status" value="1"/>
</dbReference>
<dbReference type="RefSeq" id="WP_109907272.1">
    <property type="nucleotide sequence ID" value="NZ_QGLE01000010.1"/>
</dbReference>
<evidence type="ECO:0000256" key="2">
    <source>
        <dbReference type="ARBA" id="ARBA00023235"/>
    </source>
</evidence>
<dbReference type="PIRSF" id="PIRSF016184">
    <property type="entry name" value="PhzC_PhzF"/>
    <property type="match status" value="1"/>
</dbReference>
<dbReference type="GO" id="GO:0016853">
    <property type="term" value="F:isomerase activity"/>
    <property type="evidence" value="ECO:0007669"/>
    <property type="project" value="UniProtKB-KW"/>
</dbReference>
<dbReference type="OrthoDB" id="9788221at2"/>
<accession>A0A317DZQ1</accession>
<dbReference type="SUPFAM" id="SSF54506">
    <property type="entry name" value="Diaminopimelate epimerase-like"/>
    <property type="match status" value="1"/>
</dbReference>
<dbReference type="EMBL" id="QGLE01000010">
    <property type="protein sequence ID" value="PWR20277.1"/>
    <property type="molecule type" value="Genomic_DNA"/>
</dbReference>
<evidence type="ECO:0000313" key="4">
    <source>
        <dbReference type="EMBL" id="PWR20277.1"/>
    </source>
</evidence>
<organism evidence="4 5">
    <name type="scientific">Zavarzinia aquatilis</name>
    <dbReference type="NCBI Taxonomy" id="2211142"/>
    <lineage>
        <taxon>Bacteria</taxon>
        <taxon>Pseudomonadati</taxon>
        <taxon>Pseudomonadota</taxon>
        <taxon>Alphaproteobacteria</taxon>
        <taxon>Rhodospirillales</taxon>
        <taxon>Zavarziniaceae</taxon>
        <taxon>Zavarzinia</taxon>
    </lineage>
</organism>
<feature type="active site" evidence="3">
    <location>
        <position position="48"/>
    </location>
</feature>
<evidence type="ECO:0000313" key="5">
    <source>
        <dbReference type="Proteomes" id="UP000245461"/>
    </source>
</evidence>
<dbReference type="GO" id="GO:0005737">
    <property type="term" value="C:cytoplasm"/>
    <property type="evidence" value="ECO:0007669"/>
    <property type="project" value="TreeGrafter"/>
</dbReference>
<evidence type="ECO:0000256" key="3">
    <source>
        <dbReference type="PIRSR" id="PIRSR016184-1"/>
    </source>
</evidence>
<dbReference type="Pfam" id="PF02567">
    <property type="entry name" value="PhzC-PhzF"/>
    <property type="match status" value="1"/>
</dbReference>
<comment type="caution">
    <text evidence="4">The sequence shown here is derived from an EMBL/GenBank/DDBJ whole genome shotgun (WGS) entry which is preliminary data.</text>
</comment>
<dbReference type="AlphaFoldDB" id="A0A317DZQ1"/>
<keyword evidence="5" id="KW-1185">Reference proteome</keyword>
<evidence type="ECO:0000256" key="1">
    <source>
        <dbReference type="ARBA" id="ARBA00008270"/>
    </source>
</evidence>